<reference evidence="1" key="1">
    <citation type="submission" date="2023-05" db="EMBL/GenBank/DDBJ databases">
        <authorList>
            <consortium name="ELIXIR-Norway"/>
        </authorList>
    </citation>
    <scope>NUCLEOTIDE SEQUENCE</scope>
</reference>
<dbReference type="Proteomes" id="UP001162501">
    <property type="component" value="Chromosome 6"/>
</dbReference>
<sequence length="208" mass="22728">MEPWRCAPSLTPTHTSGRHVTPARASGQRIVQSAWAPSSAHLPEGLPCHLQAECHAENPHWFKNCLFFEMQNDTSKYYTTKRPLRAHVLPAGAASSPPASLRASQSLRSQRGVRRPSAALLVPVLDSGCRHHGLLCWEGGAGLELPLLGRPWSQPRCCGGKDTTSLVVRSCAETPSVHCRVRVVLQQLWVVGGPRGTCAQPDPWNLRV</sequence>
<accession>A0ACB0FDV9</accession>
<dbReference type="EMBL" id="OX596090">
    <property type="protein sequence ID" value="CAI9711248.1"/>
    <property type="molecule type" value="Genomic_DNA"/>
</dbReference>
<protein>
    <submittedName>
        <fullName evidence="1">Uncharacterized protein</fullName>
    </submittedName>
</protein>
<evidence type="ECO:0000313" key="2">
    <source>
        <dbReference type="Proteomes" id="UP001162501"/>
    </source>
</evidence>
<organism evidence="1 2">
    <name type="scientific">Rangifer tarandus platyrhynchus</name>
    <name type="common">Svalbard reindeer</name>
    <dbReference type="NCBI Taxonomy" id="3082113"/>
    <lineage>
        <taxon>Eukaryota</taxon>
        <taxon>Metazoa</taxon>
        <taxon>Chordata</taxon>
        <taxon>Craniata</taxon>
        <taxon>Vertebrata</taxon>
        <taxon>Euteleostomi</taxon>
        <taxon>Mammalia</taxon>
        <taxon>Eutheria</taxon>
        <taxon>Laurasiatheria</taxon>
        <taxon>Artiodactyla</taxon>
        <taxon>Ruminantia</taxon>
        <taxon>Pecora</taxon>
        <taxon>Cervidae</taxon>
        <taxon>Odocoileinae</taxon>
        <taxon>Rangifer</taxon>
    </lineage>
</organism>
<name>A0ACB0FDV9_RANTA</name>
<gene>
    <name evidence="1" type="ORF">MRATA1EN3_LOCUS22461</name>
</gene>
<proteinExistence type="predicted"/>
<evidence type="ECO:0000313" key="1">
    <source>
        <dbReference type="EMBL" id="CAI9711248.1"/>
    </source>
</evidence>